<accession>D8PVC8</accession>
<feature type="domain" description="MYND-type" evidence="5">
    <location>
        <begin position="431"/>
        <end position="469"/>
    </location>
</feature>
<evidence type="ECO:0000313" key="7">
    <source>
        <dbReference type="Proteomes" id="UP000007431"/>
    </source>
</evidence>
<feature type="non-terminal residue" evidence="6">
    <location>
        <position position="575"/>
    </location>
</feature>
<dbReference type="HOGENOM" id="CLU_474206_0_0_1"/>
<dbReference type="Pfam" id="PF01753">
    <property type="entry name" value="zf-MYND"/>
    <property type="match status" value="1"/>
</dbReference>
<reference evidence="6 7" key="1">
    <citation type="journal article" date="2010" name="Nat. Biotechnol.">
        <title>Genome sequence of the model mushroom Schizophyllum commune.</title>
        <authorList>
            <person name="Ohm R.A."/>
            <person name="de Jong J.F."/>
            <person name="Lugones L.G."/>
            <person name="Aerts A."/>
            <person name="Kothe E."/>
            <person name="Stajich J.E."/>
            <person name="de Vries R.P."/>
            <person name="Record E."/>
            <person name="Levasseur A."/>
            <person name="Baker S.E."/>
            <person name="Bartholomew K.A."/>
            <person name="Coutinho P.M."/>
            <person name="Erdmann S."/>
            <person name="Fowler T.J."/>
            <person name="Gathman A.C."/>
            <person name="Lombard V."/>
            <person name="Henrissat B."/>
            <person name="Knabe N."/>
            <person name="Kuees U."/>
            <person name="Lilly W.W."/>
            <person name="Lindquist E."/>
            <person name="Lucas S."/>
            <person name="Magnuson J.K."/>
            <person name="Piumi F."/>
            <person name="Raudaskoski M."/>
            <person name="Salamov A."/>
            <person name="Schmutz J."/>
            <person name="Schwarze F.W.M.R."/>
            <person name="vanKuyk P.A."/>
            <person name="Horton J.S."/>
            <person name="Grigoriev I.V."/>
            <person name="Woesten H.A.B."/>
        </authorList>
    </citation>
    <scope>NUCLEOTIDE SEQUENCE [LARGE SCALE GENOMIC DNA]</scope>
    <source>
        <strain evidence="7">H4-8 / FGSC 9210</strain>
    </source>
</reference>
<dbReference type="VEuPathDB" id="FungiDB:SCHCODRAFT_02481802"/>
<evidence type="ECO:0000259" key="5">
    <source>
        <dbReference type="PROSITE" id="PS50865"/>
    </source>
</evidence>
<organism evidence="7">
    <name type="scientific">Schizophyllum commune (strain H4-8 / FGSC 9210)</name>
    <name type="common">Split gill fungus</name>
    <dbReference type="NCBI Taxonomy" id="578458"/>
    <lineage>
        <taxon>Eukaryota</taxon>
        <taxon>Fungi</taxon>
        <taxon>Dikarya</taxon>
        <taxon>Basidiomycota</taxon>
        <taxon>Agaricomycotina</taxon>
        <taxon>Agaricomycetes</taxon>
        <taxon>Agaricomycetidae</taxon>
        <taxon>Agaricales</taxon>
        <taxon>Schizophyllaceae</taxon>
        <taxon>Schizophyllum</taxon>
    </lineage>
</organism>
<dbReference type="OrthoDB" id="5231159at2759"/>
<evidence type="ECO:0000256" key="3">
    <source>
        <dbReference type="ARBA" id="ARBA00022833"/>
    </source>
</evidence>
<dbReference type="PROSITE" id="PS50865">
    <property type="entry name" value="ZF_MYND_2"/>
    <property type="match status" value="1"/>
</dbReference>
<dbReference type="AlphaFoldDB" id="D8PVC8"/>
<dbReference type="EMBL" id="GL377303">
    <property type="protein sequence ID" value="EFJ00011.1"/>
    <property type="molecule type" value="Genomic_DNA"/>
</dbReference>
<dbReference type="Gene3D" id="6.10.140.2220">
    <property type="match status" value="1"/>
</dbReference>
<sequence length="575" mass="65306">MARAIGIAESRKQITQLTAAINNSTRSNENRDPAHQRVLLNKLDGLFRRGRPFIDLDGKPPLRNPSDEPLHPQDPEIANVIRSLALYFGALCMDLDNFQPPADPTVVFQHLLSYVPVVLQWLDFVHPMNGNVKRDEEDVPMEHLTICYPIIITLTGLCTPQLYGGVEKMREYLLSTHVLLYVTDLWTNLFRYAKRPSISTAALTVKLLYKFAYDGFASEKKPRIHIADDIAYAIRQKLQNQPRRMCRLIARYATLFEGPVQEEVALELFRFASSLSSIPGLAPLSCPRSVVRALVTALQGYANNPNSGAAGLCLMYLADIWTKSRTQKALVWSLNDGVFLMFFRILASKTGTILTLDPAGKSLQDGFAFWRVLDAFERNNAHLIPELRRVADSHPAMAGILTAYDARITVHRTAGEDWRARKKRCSLEHSCPNVSNTRRPRMRACACRGAWYCSAECQRAHWKEHRQQCLYADERQTTMRDVHFGVALAYEYLYANQIRITSDALVLDPHRQHVILLDIDLRPAVLQHRVVIGGPKNPSDTMWRGLVSTCWREGGVDRMELIDGGYDLYSWDPYL</sequence>
<evidence type="ECO:0000256" key="2">
    <source>
        <dbReference type="ARBA" id="ARBA00022771"/>
    </source>
</evidence>
<dbReference type="InterPro" id="IPR002893">
    <property type="entry name" value="Znf_MYND"/>
</dbReference>
<dbReference type="RefSeq" id="XP_003034913.1">
    <property type="nucleotide sequence ID" value="XM_003034867.1"/>
</dbReference>
<dbReference type="KEGG" id="scm:SCHCO_02481802"/>
<keyword evidence="1" id="KW-0479">Metal-binding</keyword>
<keyword evidence="7" id="KW-1185">Reference proteome</keyword>
<keyword evidence="2 4" id="KW-0863">Zinc-finger</keyword>
<gene>
    <name evidence="6" type="ORF">SCHCODRAFT_105151</name>
</gene>
<dbReference type="GO" id="GO:0008270">
    <property type="term" value="F:zinc ion binding"/>
    <property type="evidence" value="ECO:0007669"/>
    <property type="project" value="UniProtKB-KW"/>
</dbReference>
<dbReference type="Proteomes" id="UP000007431">
    <property type="component" value="Unassembled WGS sequence"/>
</dbReference>
<keyword evidence="3" id="KW-0862">Zinc</keyword>
<evidence type="ECO:0000313" key="6">
    <source>
        <dbReference type="EMBL" id="EFJ00011.1"/>
    </source>
</evidence>
<dbReference type="GeneID" id="9595437"/>
<evidence type="ECO:0000256" key="1">
    <source>
        <dbReference type="ARBA" id="ARBA00022723"/>
    </source>
</evidence>
<proteinExistence type="predicted"/>
<dbReference type="SUPFAM" id="SSF144232">
    <property type="entry name" value="HIT/MYND zinc finger-like"/>
    <property type="match status" value="1"/>
</dbReference>
<dbReference type="InParanoid" id="D8PVC8"/>
<protein>
    <recommendedName>
        <fullName evidence="5">MYND-type domain-containing protein</fullName>
    </recommendedName>
</protein>
<name>D8PVC8_SCHCM</name>
<evidence type="ECO:0000256" key="4">
    <source>
        <dbReference type="PROSITE-ProRule" id="PRU00134"/>
    </source>
</evidence>